<name>A0A059XZJ5_MYCBV</name>
<protein>
    <submittedName>
        <fullName evidence="4">Transmembrane protein</fullName>
    </submittedName>
</protein>
<feature type="domain" description="Mycoplasma immunoglobulin binding protein M2" evidence="3">
    <location>
        <begin position="536"/>
        <end position="726"/>
    </location>
</feature>
<proteinExistence type="predicted"/>
<dbReference type="InterPro" id="IPR030942">
    <property type="entry name" value="Mycoplas_M_dom"/>
</dbReference>
<feature type="domain" description="Mycoplasma immunoglobulin binding protein arm" evidence="2">
    <location>
        <begin position="175"/>
        <end position="317"/>
    </location>
</feature>
<dbReference type="NCBIfam" id="TIGR04524">
    <property type="entry name" value="mycoplas_M_dom"/>
    <property type="match status" value="1"/>
</dbReference>
<dbReference type="HOGENOM" id="CLU_020577_0_0_14"/>
<dbReference type="Proteomes" id="UP000027182">
    <property type="component" value="Chromosome"/>
</dbReference>
<feature type="domain" description="IgG-blocking virulence" evidence="1">
    <location>
        <begin position="324"/>
        <end position="526"/>
    </location>
</feature>
<evidence type="ECO:0000259" key="2">
    <source>
        <dbReference type="Pfam" id="PF26361"/>
    </source>
</evidence>
<dbReference type="InterPro" id="IPR058860">
    <property type="entry name" value="MIB_M2"/>
</dbReference>
<evidence type="ECO:0000259" key="1">
    <source>
        <dbReference type="Pfam" id="PF26360"/>
    </source>
</evidence>
<dbReference type="NCBIfam" id="TIGR04526">
    <property type="entry name" value="predic_Ig_block"/>
    <property type="match status" value="1"/>
</dbReference>
<evidence type="ECO:0000313" key="5">
    <source>
        <dbReference type="Proteomes" id="UP000027182"/>
    </source>
</evidence>
<evidence type="ECO:0000313" key="4">
    <source>
        <dbReference type="EMBL" id="AIA34059.1"/>
    </source>
</evidence>
<dbReference type="Pfam" id="PF26364">
    <property type="entry name" value="MIB_M2"/>
    <property type="match status" value="1"/>
</dbReference>
<dbReference type="InterPro" id="IPR030941">
    <property type="entry name" value="Predic_Ig_block"/>
</dbReference>
<dbReference type="InterPro" id="IPR058861">
    <property type="entry name" value="MIB_arm"/>
</dbReference>
<keyword evidence="4" id="KW-0472">Membrane</keyword>
<dbReference type="Pfam" id="PF26360">
    <property type="entry name" value="MIB_M1"/>
    <property type="match status" value="1"/>
</dbReference>
<dbReference type="AlphaFoldDB" id="A0A059XZJ5"/>
<sequence>MSIFKKKKNRVIFATLAFGAIISSTSGVLIYRSSSDIDLSRVIFSSSTNSELANNKNNINKAIDAIKDNNVVENEKPVVIKPAEVPKIKIPDVVKETNPSPEVNRNSIRPEKTEPLIAKPNVVTKEIFIHGVKVNATIEVTPDRVISDYDKDRKISNVNPYQNIIVSKVLNVEVTQELRDKSVKNALNGNDGTGLFAGTFFVFLNNIITSSKDLKTAEDAVMNNPWIYRDNIHRYERLLNNPNVVNFLKEDAKKEYPNKNFDSIVQRQIWLIHNLDQTKFTKLAKDAESFLSQGLVISPRAAIINEDGTISSHGFAPDDQFNTVTSRISRDNRERRVFGYDSPYGRSPDNVWEGSYPGWKKEDVTSDTKFQKYNVSSADGIKLTKLTREKPEKGSGALNEGLVVEIDASNTSGYDKTLKLINELKKDKVQVTSYRIKNMGNNDPSQKFRDILNALPDNIPQLELFFSAEATNTSSLIALENKRIKELSLYTLGNSLLHKWSFNPLALRNTEWINTVDYNVSRDFRPNTSIPTRITFDTIAFDSDDFKNKSFERINDGLRMVYFARNNEPFFQAGLGPGLNPDHNEGNNSYPMGLDFSRVEGIKSLRNLVFNDVVKSNNTPRKIRRLTLFNNSEAFEISSDELSNASFEHFATDSMDPYSKPKIMFSNGDTTNVIKISDSNELDQKAVWNLSKFFEYNEKLKASKRINVPKDALKLKEQLERLGYKVVNQDGNIIYT</sequence>
<gene>
    <name evidence="4" type="ORF">K668_02405</name>
</gene>
<dbReference type="PATRIC" id="fig|1316930.3.peg.493"/>
<reference evidence="4 5" key="1">
    <citation type="submission" date="2013-04" db="EMBL/GenBank/DDBJ databases">
        <authorList>
            <person name="Lin L."/>
            <person name="Zeng Z."/>
            <person name="Xie J."/>
            <person name="Luo L."/>
            <person name="Yang Z."/>
            <person name="Liang W."/>
            <person name="Lin H."/>
            <person name="Dong C."/>
            <person name="Sun Y."/>
        </authorList>
    </citation>
    <scope>NUCLEOTIDE SEQUENCE [LARGE SCALE GENOMIC DNA]</scope>
    <source>
        <strain evidence="4 5">CQ-W70</strain>
    </source>
</reference>
<keyword evidence="4" id="KW-0812">Transmembrane</keyword>
<organism evidence="4 5">
    <name type="scientific">Mycoplasmopsis bovis CQ-W70</name>
    <dbReference type="NCBI Taxonomy" id="1316930"/>
    <lineage>
        <taxon>Bacteria</taxon>
        <taxon>Bacillati</taxon>
        <taxon>Mycoplasmatota</taxon>
        <taxon>Mycoplasmoidales</taxon>
        <taxon>Metamycoplasmataceae</taxon>
        <taxon>Mycoplasmopsis</taxon>
    </lineage>
</organism>
<dbReference type="SMR" id="A0A059XZJ5"/>
<dbReference type="RefSeq" id="WP_013954858.1">
    <property type="nucleotide sequence ID" value="NZ_CP005933.1"/>
</dbReference>
<dbReference type="Pfam" id="PF26361">
    <property type="entry name" value="MIB_arm"/>
    <property type="match status" value="1"/>
</dbReference>
<dbReference type="KEGG" id="mbq:K668_02405"/>
<dbReference type="EMBL" id="CP005933">
    <property type="protein sequence ID" value="AIA34059.1"/>
    <property type="molecule type" value="Genomic_DNA"/>
</dbReference>
<accession>A0A059XZJ5</accession>
<evidence type="ECO:0000259" key="3">
    <source>
        <dbReference type="Pfam" id="PF26364"/>
    </source>
</evidence>